<comment type="caution">
    <text evidence="1">The sequence shown here is derived from an EMBL/GenBank/DDBJ whole genome shotgun (WGS) entry which is preliminary data.</text>
</comment>
<proteinExistence type="predicted"/>
<sequence length="187" mass="21516">MAEQTITLEPGESKGVSFEATPHEARTYNVVVNGVTGSFKAVAPPYLDEQNLRELEVKEAMFREVIEIGMPYYDWQVLSQARMMLAAIELYRTGAPAGEIYKYLNVAEAYIDKPEYYLVGGNVPLMTAQTWRGMFDAYRAWCIEITESYGFTWSPYQEAELIKFFQEKIIDNTKQKLGKSRLKGWDY</sequence>
<dbReference type="EMBL" id="BARU01032034">
    <property type="protein sequence ID" value="GAH66433.1"/>
    <property type="molecule type" value="Genomic_DNA"/>
</dbReference>
<gene>
    <name evidence="1" type="ORF">S03H2_50576</name>
</gene>
<accession>X1J9J0</accession>
<evidence type="ECO:0000313" key="1">
    <source>
        <dbReference type="EMBL" id="GAH66433.1"/>
    </source>
</evidence>
<name>X1J9J0_9ZZZZ</name>
<organism evidence="1">
    <name type="scientific">marine sediment metagenome</name>
    <dbReference type="NCBI Taxonomy" id="412755"/>
    <lineage>
        <taxon>unclassified sequences</taxon>
        <taxon>metagenomes</taxon>
        <taxon>ecological metagenomes</taxon>
    </lineage>
</organism>
<protein>
    <submittedName>
        <fullName evidence="1">Uncharacterized protein</fullName>
    </submittedName>
</protein>
<reference evidence="1" key="1">
    <citation type="journal article" date="2014" name="Front. Microbiol.">
        <title>High frequency of phylogenetically diverse reductive dehalogenase-homologous genes in deep subseafloor sedimentary metagenomes.</title>
        <authorList>
            <person name="Kawai M."/>
            <person name="Futagami T."/>
            <person name="Toyoda A."/>
            <person name="Takaki Y."/>
            <person name="Nishi S."/>
            <person name="Hori S."/>
            <person name="Arai W."/>
            <person name="Tsubouchi T."/>
            <person name="Morono Y."/>
            <person name="Uchiyama I."/>
            <person name="Ito T."/>
            <person name="Fujiyama A."/>
            <person name="Inagaki F."/>
            <person name="Takami H."/>
        </authorList>
    </citation>
    <scope>NUCLEOTIDE SEQUENCE</scope>
    <source>
        <strain evidence="1">Expedition CK06-06</strain>
    </source>
</reference>
<dbReference type="AlphaFoldDB" id="X1J9J0"/>